<dbReference type="OrthoDB" id="387440at2759"/>
<dbReference type="AlphaFoldDB" id="W7JCI7"/>
<proteinExistence type="predicted"/>
<gene>
    <name evidence="1" type="ORF">C923_02721</name>
</gene>
<sequence length="146" mass="18156">MLAKNCKMCKLEYKLRNEWDELEIDEHDDYMDVTVECFEKLLENDKNLENYQENYEIRALVAYMLHELRRGYINEQKMKFKNFLHKLKEKRINEPIDTLNNDEQDEWNKIKSGKIKSDEEWKSYQLQTWEYLIKMEYYKNKYSQNV</sequence>
<accession>W7JCI7</accession>
<dbReference type="Proteomes" id="UP000030697">
    <property type="component" value="Unassembled WGS sequence"/>
</dbReference>
<evidence type="ECO:0000313" key="2">
    <source>
        <dbReference type="Proteomes" id="UP000030697"/>
    </source>
</evidence>
<evidence type="ECO:0008006" key="3">
    <source>
        <dbReference type="Google" id="ProtNLM"/>
    </source>
</evidence>
<protein>
    <recommendedName>
        <fullName evidence="3">Plasmodium RESA N-terminal domain-containing protein</fullName>
    </recommendedName>
</protein>
<dbReference type="EMBL" id="KE124562">
    <property type="protein sequence ID" value="EWC76612.1"/>
    <property type="molecule type" value="Genomic_DNA"/>
</dbReference>
<organism evidence="1 2">
    <name type="scientific">Plasmodium falciparum UGT5.1</name>
    <dbReference type="NCBI Taxonomy" id="1237627"/>
    <lineage>
        <taxon>Eukaryota</taxon>
        <taxon>Sar</taxon>
        <taxon>Alveolata</taxon>
        <taxon>Apicomplexa</taxon>
        <taxon>Aconoidasida</taxon>
        <taxon>Haemosporida</taxon>
        <taxon>Plasmodiidae</taxon>
        <taxon>Plasmodium</taxon>
        <taxon>Plasmodium (Laverania)</taxon>
    </lineage>
</organism>
<evidence type="ECO:0000313" key="1">
    <source>
        <dbReference type="EMBL" id="EWC76612.1"/>
    </source>
</evidence>
<name>W7JCI7_PLAFA</name>
<reference evidence="1 2" key="1">
    <citation type="submission" date="2013-02" db="EMBL/GenBank/DDBJ databases">
        <title>The Genome Sequence of Plasmodium falciparum UGT5.1.</title>
        <authorList>
            <consortium name="The Broad Institute Genome Sequencing Platform"/>
            <consortium name="The Broad Institute Genome Sequencing Center for Infectious Disease"/>
            <person name="Neafsey D."/>
            <person name="Cheeseman I."/>
            <person name="Volkman S."/>
            <person name="Adams J."/>
            <person name="Walker B."/>
            <person name="Young S.K."/>
            <person name="Zeng Q."/>
            <person name="Gargeya S."/>
            <person name="Fitzgerald M."/>
            <person name="Haas B."/>
            <person name="Abouelleil A."/>
            <person name="Alvarado L."/>
            <person name="Arachchi H.M."/>
            <person name="Berlin A.M."/>
            <person name="Chapman S.B."/>
            <person name="Dewar J."/>
            <person name="Goldberg J."/>
            <person name="Griggs A."/>
            <person name="Gujja S."/>
            <person name="Hansen M."/>
            <person name="Howarth C."/>
            <person name="Imamovic A."/>
            <person name="Larimer J."/>
            <person name="McCowan C."/>
            <person name="Murphy C."/>
            <person name="Neiman D."/>
            <person name="Pearson M."/>
            <person name="Priest M."/>
            <person name="Roberts A."/>
            <person name="Saif S."/>
            <person name="Shea T."/>
            <person name="Sisk P."/>
            <person name="Sykes S."/>
            <person name="Wortman J."/>
            <person name="Nusbaum C."/>
            <person name="Birren B."/>
        </authorList>
    </citation>
    <scope>NUCLEOTIDE SEQUENCE [LARGE SCALE GENOMIC DNA]</scope>
    <source>
        <strain evidence="1 2">UGT5.1</strain>
    </source>
</reference>